<evidence type="ECO:0000313" key="4">
    <source>
        <dbReference type="EMBL" id="PNG24114.1"/>
    </source>
</evidence>
<evidence type="ECO:0000256" key="1">
    <source>
        <dbReference type="SAM" id="MobiDB-lite"/>
    </source>
</evidence>
<dbReference type="GO" id="GO:0032259">
    <property type="term" value="P:methylation"/>
    <property type="evidence" value="ECO:0007669"/>
    <property type="project" value="UniProtKB-KW"/>
</dbReference>
<dbReference type="PANTHER" id="PTHR42912">
    <property type="entry name" value="METHYLTRANSFERASE"/>
    <property type="match status" value="1"/>
</dbReference>
<dbReference type="Pfam" id="PF13649">
    <property type="entry name" value="Methyltransf_25"/>
    <property type="match status" value="1"/>
</dbReference>
<keyword evidence="2" id="KW-0812">Transmembrane</keyword>
<feature type="domain" description="Methyltransferase" evidence="3">
    <location>
        <begin position="71"/>
        <end position="171"/>
    </location>
</feature>
<dbReference type="GO" id="GO:0008168">
    <property type="term" value="F:methyltransferase activity"/>
    <property type="evidence" value="ECO:0007669"/>
    <property type="project" value="UniProtKB-KW"/>
</dbReference>
<name>A0A2N8TYP2_9ACTN</name>
<keyword evidence="5" id="KW-1185">Reference proteome</keyword>
<dbReference type="PANTHER" id="PTHR42912:SF93">
    <property type="entry name" value="N6-ADENOSINE-METHYLTRANSFERASE TMT1A"/>
    <property type="match status" value="1"/>
</dbReference>
<dbReference type="InterPro" id="IPR050508">
    <property type="entry name" value="Methyltransf_Superfamily"/>
</dbReference>
<reference evidence="4 5" key="1">
    <citation type="submission" date="2018-01" db="EMBL/GenBank/DDBJ databases">
        <title>Draft genome sequence of Streptomyces sp. 13K301.</title>
        <authorList>
            <person name="Sahin N."/>
            <person name="Saygin H."/>
            <person name="Ay H."/>
        </authorList>
    </citation>
    <scope>NUCLEOTIDE SEQUENCE [LARGE SCALE GENOMIC DNA]</scope>
    <source>
        <strain evidence="4 5">13K301</strain>
    </source>
</reference>
<comment type="caution">
    <text evidence="4">The sequence shown here is derived from an EMBL/GenBank/DDBJ whole genome shotgun (WGS) entry which is preliminary data.</text>
</comment>
<keyword evidence="2" id="KW-1133">Transmembrane helix</keyword>
<gene>
    <name evidence="4" type="ORF">C1J00_00285</name>
</gene>
<feature type="transmembrane region" description="Helical" evidence="2">
    <location>
        <begin position="32"/>
        <end position="51"/>
    </location>
</feature>
<dbReference type="Proteomes" id="UP000235943">
    <property type="component" value="Unassembled WGS sequence"/>
</dbReference>
<dbReference type="AlphaFoldDB" id="A0A2N8TYP2"/>
<feature type="region of interest" description="Disordered" evidence="1">
    <location>
        <begin position="336"/>
        <end position="359"/>
    </location>
</feature>
<evidence type="ECO:0000256" key="2">
    <source>
        <dbReference type="SAM" id="Phobius"/>
    </source>
</evidence>
<keyword evidence="2" id="KW-0472">Membrane</keyword>
<dbReference type="RefSeq" id="WP_102907005.1">
    <property type="nucleotide sequence ID" value="NZ_POUC01000001.1"/>
</dbReference>
<dbReference type="CDD" id="cd02440">
    <property type="entry name" value="AdoMet_MTases"/>
    <property type="match status" value="1"/>
</dbReference>
<accession>A0A2N8TYP2</accession>
<dbReference type="InterPro" id="IPR029063">
    <property type="entry name" value="SAM-dependent_MTases_sf"/>
</dbReference>
<protein>
    <submittedName>
        <fullName evidence="4">Class I SAM-dependent methyltransferase</fullName>
    </submittedName>
</protein>
<dbReference type="InterPro" id="IPR041698">
    <property type="entry name" value="Methyltransf_25"/>
</dbReference>
<keyword evidence="4" id="KW-0489">Methyltransferase</keyword>
<organism evidence="4 5">
    <name type="scientific">Streptomyces cahuitamycinicus</name>
    <dbReference type="NCBI Taxonomy" id="2070367"/>
    <lineage>
        <taxon>Bacteria</taxon>
        <taxon>Bacillati</taxon>
        <taxon>Actinomycetota</taxon>
        <taxon>Actinomycetes</taxon>
        <taxon>Kitasatosporales</taxon>
        <taxon>Streptomycetaceae</taxon>
        <taxon>Streptomyces</taxon>
    </lineage>
</organism>
<proteinExistence type="predicted"/>
<dbReference type="OrthoDB" id="3636702at2"/>
<evidence type="ECO:0000313" key="5">
    <source>
        <dbReference type="Proteomes" id="UP000235943"/>
    </source>
</evidence>
<sequence>MGDSGSLAGAYSDDSVLFRVLKHLGWGDLANIGYFTLPTLPVAALAGPVFFQRRLARRSLGLLNARPGQLVLDAGCGRGDTTARLGAAGCRALGVDIQPSQIDRARRRFGSRSGARFAVADATALPRQAADIPLQDGSFDCVHCLEAAFHFGHEGRESFLSDSFRLLRPGGRLVLVDVTSRMDQPMETLDPNGLVRRTWRFDDIEPCERYPLMASAAGFGTYRILDWTTPVLHRAAELSALFARFASTRAGRRALCVRWPGLRELDAREWDEVIAVVRAHQAIGRVTRYTAYVFGKPARETGRGARRTVGRAGGCSSTTWTPIASWDRAHAKDALSGSRSTWDRNGRANASGSAARVAS</sequence>
<dbReference type="SUPFAM" id="SSF53335">
    <property type="entry name" value="S-adenosyl-L-methionine-dependent methyltransferases"/>
    <property type="match status" value="1"/>
</dbReference>
<dbReference type="Gene3D" id="3.40.50.150">
    <property type="entry name" value="Vaccinia Virus protein VP39"/>
    <property type="match status" value="1"/>
</dbReference>
<keyword evidence="4" id="KW-0808">Transferase</keyword>
<evidence type="ECO:0000259" key="3">
    <source>
        <dbReference type="Pfam" id="PF13649"/>
    </source>
</evidence>
<dbReference type="EMBL" id="POUC01000001">
    <property type="protein sequence ID" value="PNG24114.1"/>
    <property type="molecule type" value="Genomic_DNA"/>
</dbReference>